<dbReference type="InterPro" id="IPR016163">
    <property type="entry name" value="Ald_DH_C"/>
</dbReference>
<protein>
    <submittedName>
        <fullName evidence="4">Aldehyde Dehydrogenase</fullName>
    </submittedName>
</protein>
<dbReference type="Proteomes" id="UP000000343">
    <property type="component" value="Chromosome"/>
</dbReference>
<comment type="similarity">
    <text evidence="1">Belongs to the aldehyde dehydrogenase family.</text>
</comment>
<evidence type="ECO:0000256" key="1">
    <source>
        <dbReference type="ARBA" id="ARBA00009986"/>
    </source>
</evidence>
<dbReference type="AlphaFoldDB" id="E8X161"/>
<dbReference type="STRING" id="1198114.AciX9_0859"/>
<gene>
    <name evidence="4" type="ordered locus">AciX9_0859</name>
</gene>
<keyword evidence="2" id="KW-0560">Oxidoreductase</keyword>
<accession>E8X161</accession>
<dbReference type="PaxDb" id="1198114-AciX9_0859"/>
<keyword evidence="5" id="KW-1185">Reference proteome</keyword>
<dbReference type="InterPro" id="IPR016161">
    <property type="entry name" value="Ald_DH/histidinol_DH"/>
</dbReference>
<evidence type="ECO:0000259" key="3">
    <source>
        <dbReference type="Pfam" id="PF00171"/>
    </source>
</evidence>
<dbReference type="KEGG" id="acm:AciX9_0859"/>
<evidence type="ECO:0000256" key="2">
    <source>
        <dbReference type="ARBA" id="ARBA00023002"/>
    </source>
</evidence>
<dbReference type="PANTHER" id="PTHR42804">
    <property type="entry name" value="ALDEHYDE DEHYDROGENASE"/>
    <property type="match status" value="1"/>
</dbReference>
<dbReference type="Gene3D" id="3.40.309.10">
    <property type="entry name" value="Aldehyde Dehydrogenase, Chain A, domain 2"/>
    <property type="match status" value="1"/>
</dbReference>
<name>E8X161_GRATM</name>
<evidence type="ECO:0000313" key="4">
    <source>
        <dbReference type="EMBL" id="ADW67927.1"/>
    </source>
</evidence>
<dbReference type="eggNOG" id="COG1012">
    <property type="taxonomic scope" value="Bacteria"/>
</dbReference>
<organism evidence="5">
    <name type="scientific">Granulicella tundricola (strain ATCC BAA-1859 / DSM 23138 / MP5ACTX9)</name>
    <dbReference type="NCBI Taxonomy" id="1198114"/>
    <lineage>
        <taxon>Bacteria</taxon>
        <taxon>Pseudomonadati</taxon>
        <taxon>Acidobacteriota</taxon>
        <taxon>Terriglobia</taxon>
        <taxon>Terriglobales</taxon>
        <taxon>Acidobacteriaceae</taxon>
        <taxon>Granulicella</taxon>
    </lineage>
</organism>
<dbReference type="EMBL" id="CP002480">
    <property type="protein sequence ID" value="ADW67927.1"/>
    <property type="molecule type" value="Genomic_DNA"/>
</dbReference>
<reference evidence="5" key="1">
    <citation type="submission" date="2011-01" db="EMBL/GenBank/DDBJ databases">
        <title>Complete sequence of chromosome of Acidobacterium sp. MP5ACTX9.</title>
        <authorList>
            <consortium name="US DOE Joint Genome Institute"/>
            <person name="Lucas S."/>
            <person name="Copeland A."/>
            <person name="Lapidus A."/>
            <person name="Cheng J.-F."/>
            <person name="Goodwin L."/>
            <person name="Pitluck S."/>
            <person name="Teshima H."/>
            <person name="Detter J.C."/>
            <person name="Han C."/>
            <person name="Tapia R."/>
            <person name="Land M."/>
            <person name="Hauser L."/>
            <person name="Kyrpides N."/>
            <person name="Ivanova N."/>
            <person name="Ovchinnikova G."/>
            <person name="Pagani I."/>
            <person name="Rawat S.R."/>
            <person name="Mannisto M."/>
            <person name="Haggblom M.M."/>
            <person name="Woyke T."/>
        </authorList>
    </citation>
    <scope>NUCLEOTIDE SEQUENCE [LARGE SCALE GENOMIC DNA]</scope>
    <source>
        <strain evidence="5">MP5ACTX9</strain>
    </source>
</reference>
<dbReference type="InterPro" id="IPR016162">
    <property type="entry name" value="Ald_DH_N"/>
</dbReference>
<evidence type="ECO:0000313" key="5">
    <source>
        <dbReference type="Proteomes" id="UP000000343"/>
    </source>
</evidence>
<dbReference type="GO" id="GO:0016620">
    <property type="term" value="F:oxidoreductase activity, acting on the aldehyde or oxo group of donors, NAD or NADP as acceptor"/>
    <property type="evidence" value="ECO:0007669"/>
    <property type="project" value="InterPro"/>
</dbReference>
<dbReference type="PANTHER" id="PTHR42804:SF1">
    <property type="entry name" value="ALDEHYDE DEHYDROGENASE-RELATED"/>
    <property type="match status" value="1"/>
</dbReference>
<sequence>MMATMERSQVHVSDKASDEAWLVQALWSARPLRERLSVLRAGRLGLARKTDALVSAISTELARTRADSMVAEVLPLLAACRFLEREAGEILKTRRLGRRGLPFWLAGVESSVERVALGRVLVIGPENYPLFLPGVQVLQALAAGNAVVWKPGAGGRDVAEIFADVMERAGLPDGLLTVTDESVEAGVSAMRGGVDKVFFTGSGASGRAVMRAAAETATPVVAELSGCDAVIVLPSANVERVVAALLFGMRLNGSATCMAPRRLMLVGGGHERLVARLTDAFAAMDGVVVRDSVREQLRGLVEEAKSAGAVVHGDVRDVFMKPLLVTRARPEMQLAQTDVFAPVLTVMEFGDVGAMLEADRACPFGLTAAVFGDEVEATRVGARMKVGTLLINDLIVPTADPRVPFGGRRGSGFGVTRGAEGLLEMTAVKTVLVRRGKGLRQYVPTTDTHENLFGGVIEMEHGDGLRAKIKGLRRMIQAAMRLK</sequence>
<dbReference type="Gene3D" id="3.40.605.10">
    <property type="entry name" value="Aldehyde Dehydrogenase, Chain A, domain 1"/>
    <property type="match status" value="1"/>
</dbReference>
<proteinExistence type="inferred from homology"/>
<dbReference type="Pfam" id="PF00171">
    <property type="entry name" value="Aldedh"/>
    <property type="match status" value="1"/>
</dbReference>
<dbReference type="SUPFAM" id="SSF53720">
    <property type="entry name" value="ALDH-like"/>
    <property type="match status" value="1"/>
</dbReference>
<feature type="domain" description="Aldehyde dehydrogenase" evidence="3">
    <location>
        <begin position="2"/>
        <end position="431"/>
    </location>
</feature>
<dbReference type="HOGENOM" id="CLU_005391_1_0_0"/>
<dbReference type="InterPro" id="IPR015590">
    <property type="entry name" value="Aldehyde_DH_dom"/>
</dbReference>